<evidence type="ECO:0008006" key="4">
    <source>
        <dbReference type="Google" id="ProtNLM"/>
    </source>
</evidence>
<dbReference type="RefSeq" id="WP_119350213.1">
    <property type="nucleotide sequence ID" value="NZ_QWET01000008.1"/>
</dbReference>
<dbReference type="PANTHER" id="PTHR31268:SF32">
    <property type="entry name" value="GALACTINOL--SUCROSE GALACTOSYLTRANSFERASE 2-RELATED"/>
    <property type="match status" value="1"/>
</dbReference>
<accession>A0A399D0N0</accession>
<dbReference type="AlphaFoldDB" id="A0A399D0N0"/>
<sequence length="683" mass="77461">MTTELRKILYFLLYFVTTFTTLQAQYIDLSAVSEAKIIENKVTNQKPDSLGFISSDLLILPKFESGIYYLPIVQKHAIGNRFLGVDFKNLAHLRSNLTSLNAEQPYKNIDMGSMICLKINDSSYMGILAMAGETAFSTFTLGDEGFRLDAGTFGTSNFSGILPKLTYAFGETPHEACLIAWKTALTSKALISKTALRSEKEYPEYFNYLGYCTWEHLRRNLNTETLTSIMKDMEAAEVPVRWMLIDDGYESIEDKHLLDYQPDKTKFPNGLAPLVNLKSDSGVRWIGQWWHMAGYFGGIAKNNTIVALDNHLFELSPNFMLPKMDQESTDIFYEGRAQEMSQSGIDFIKVDFQTQMFQLYKGQSNAIQAVSYNHRALEKAWQSNFDGLLNCISQYHLTVFKHEKSAVIRSSIDYHKNDENNSYIAVQNLRNSIYLGMTHWLDHDLFISNYHTGKSGTEIRAISGSPLYVSESIKDVDFEIVKPAVWSDGEILRPLAPGTLTPEVFFENPQNTGIRAVAPLEGKVATFWLANFHSESELELKLSPDDYKYGGTMIQPYEGLWSQPEEGLVAYDFHTGKAWEMNKNYSTKLEKWETKIIHLIPISDGWAVIGRPDKYLSPASCQVVKKSPDEIVLRLKEAGPFLVWNDNGMPEAAHTSVTKMSKNLYKIVPQTDAKEYSITINKE</sequence>
<dbReference type="Pfam" id="PF05691">
    <property type="entry name" value="Raffinose_syn"/>
    <property type="match status" value="2"/>
</dbReference>
<proteinExistence type="predicted"/>
<organism evidence="2 3">
    <name type="scientific">Mariniphaga sediminis</name>
    <dbReference type="NCBI Taxonomy" id="1628158"/>
    <lineage>
        <taxon>Bacteria</taxon>
        <taxon>Pseudomonadati</taxon>
        <taxon>Bacteroidota</taxon>
        <taxon>Bacteroidia</taxon>
        <taxon>Marinilabiliales</taxon>
        <taxon>Prolixibacteraceae</taxon>
        <taxon>Mariniphaga</taxon>
    </lineage>
</organism>
<gene>
    <name evidence="2" type="ORF">D1164_11900</name>
</gene>
<dbReference type="Proteomes" id="UP000266441">
    <property type="component" value="Unassembled WGS sequence"/>
</dbReference>
<evidence type="ECO:0000313" key="3">
    <source>
        <dbReference type="Proteomes" id="UP000266441"/>
    </source>
</evidence>
<keyword evidence="1" id="KW-0119">Carbohydrate metabolism</keyword>
<protein>
    <recommendedName>
        <fullName evidence="4">Raffinose synthase</fullName>
    </recommendedName>
</protein>
<dbReference type="SUPFAM" id="SSF51445">
    <property type="entry name" value="(Trans)glycosidases"/>
    <property type="match status" value="1"/>
</dbReference>
<dbReference type="PANTHER" id="PTHR31268">
    <property type="match status" value="1"/>
</dbReference>
<dbReference type="InterPro" id="IPR017853">
    <property type="entry name" value="GH"/>
</dbReference>
<dbReference type="OrthoDB" id="9758822at2"/>
<dbReference type="EMBL" id="QWET01000008">
    <property type="protein sequence ID" value="RIH64748.1"/>
    <property type="molecule type" value="Genomic_DNA"/>
</dbReference>
<evidence type="ECO:0000313" key="2">
    <source>
        <dbReference type="EMBL" id="RIH64748.1"/>
    </source>
</evidence>
<evidence type="ECO:0000256" key="1">
    <source>
        <dbReference type="ARBA" id="ARBA00023277"/>
    </source>
</evidence>
<keyword evidence="3" id="KW-1185">Reference proteome</keyword>
<comment type="caution">
    <text evidence="2">The sequence shown here is derived from an EMBL/GenBank/DDBJ whole genome shotgun (WGS) entry which is preliminary data.</text>
</comment>
<dbReference type="Gene3D" id="3.20.20.70">
    <property type="entry name" value="Aldolase class I"/>
    <property type="match status" value="1"/>
</dbReference>
<reference evidence="2 3" key="1">
    <citation type="journal article" date="2015" name="Int. J. Syst. Evol. Microbiol.">
        <title>Mariniphaga sediminis sp. nov., isolated from coastal sediment.</title>
        <authorList>
            <person name="Wang F.Q."/>
            <person name="Shen Q.Y."/>
            <person name="Chen G.J."/>
            <person name="Du Z.J."/>
        </authorList>
    </citation>
    <scope>NUCLEOTIDE SEQUENCE [LARGE SCALE GENOMIC DNA]</scope>
    <source>
        <strain evidence="2 3">SY21</strain>
    </source>
</reference>
<dbReference type="InterPro" id="IPR008811">
    <property type="entry name" value="Glycosyl_hydrolases_36"/>
</dbReference>
<name>A0A399D0N0_9BACT</name>
<dbReference type="InterPro" id="IPR013785">
    <property type="entry name" value="Aldolase_TIM"/>
</dbReference>